<feature type="transmembrane region" description="Helical" evidence="5">
    <location>
        <begin position="21"/>
        <end position="48"/>
    </location>
</feature>
<evidence type="ECO:0000256" key="1">
    <source>
        <dbReference type="ARBA" id="ARBA00004141"/>
    </source>
</evidence>
<evidence type="ECO:0000256" key="2">
    <source>
        <dbReference type="ARBA" id="ARBA00022692"/>
    </source>
</evidence>
<comment type="subcellular location">
    <subcellularLocation>
        <location evidence="1">Membrane</location>
        <topology evidence="1">Multi-pass membrane protein</topology>
    </subcellularLocation>
</comment>
<keyword evidence="4 5" id="KW-0472">Membrane</keyword>
<organism evidence="6 7">
    <name type="scientific">Neotamlana sargassicola</name>
    <dbReference type="NCBI Taxonomy" id="2883125"/>
    <lineage>
        <taxon>Bacteria</taxon>
        <taxon>Pseudomonadati</taxon>
        <taxon>Bacteroidota</taxon>
        <taxon>Flavobacteriia</taxon>
        <taxon>Flavobacteriales</taxon>
        <taxon>Flavobacteriaceae</taxon>
        <taxon>Neotamlana</taxon>
    </lineage>
</organism>
<dbReference type="AlphaFoldDB" id="A0A9X1I8P6"/>
<feature type="transmembrane region" description="Helical" evidence="5">
    <location>
        <begin position="68"/>
        <end position="101"/>
    </location>
</feature>
<dbReference type="Proteomes" id="UP001139286">
    <property type="component" value="Unassembled WGS sequence"/>
</dbReference>
<name>A0A9X1I8P6_9FLAO</name>
<dbReference type="EMBL" id="JAJAPX010000003">
    <property type="protein sequence ID" value="MCB4808419.1"/>
    <property type="molecule type" value="Genomic_DNA"/>
</dbReference>
<evidence type="ECO:0000256" key="5">
    <source>
        <dbReference type="SAM" id="Phobius"/>
    </source>
</evidence>
<keyword evidence="3 5" id="KW-1133">Transmembrane helix</keyword>
<sequence>MKNKLIMETNYYTLKRTDNQLLALTHLSQLLTCLTGFGGLIVPLIIWATQKDNVEGLDIHGKSIINFQLSIVVYSVLSIPLILLFGLGLLTLIFIGILAFVMPIINTIKASNGELPSYPLSLNFIS</sequence>
<evidence type="ECO:0000313" key="6">
    <source>
        <dbReference type="EMBL" id="MCB4808419.1"/>
    </source>
</evidence>
<evidence type="ECO:0000256" key="4">
    <source>
        <dbReference type="ARBA" id="ARBA00023136"/>
    </source>
</evidence>
<dbReference type="InterPro" id="IPR019109">
    <property type="entry name" value="MamF_MmsF"/>
</dbReference>
<accession>A0A9X1I8P6</accession>
<evidence type="ECO:0000256" key="3">
    <source>
        <dbReference type="ARBA" id="ARBA00022989"/>
    </source>
</evidence>
<keyword evidence="7" id="KW-1185">Reference proteome</keyword>
<comment type="caution">
    <text evidence="6">The sequence shown here is derived from an EMBL/GenBank/DDBJ whole genome shotgun (WGS) entry which is preliminary data.</text>
</comment>
<dbReference type="RefSeq" id="WP_226695830.1">
    <property type="nucleotide sequence ID" value="NZ_JAJAPX010000003.1"/>
</dbReference>
<protein>
    <submittedName>
        <fullName evidence="6">DUF4870 domain-containing protein</fullName>
    </submittedName>
</protein>
<dbReference type="Pfam" id="PF09685">
    <property type="entry name" value="MamF_MmsF"/>
    <property type="match status" value="1"/>
</dbReference>
<gene>
    <name evidence="6" type="ORF">LG651_09155</name>
</gene>
<keyword evidence="2 5" id="KW-0812">Transmembrane</keyword>
<evidence type="ECO:0000313" key="7">
    <source>
        <dbReference type="Proteomes" id="UP001139286"/>
    </source>
</evidence>
<reference evidence="6" key="1">
    <citation type="submission" date="2021-10" db="EMBL/GenBank/DDBJ databases">
        <title>Tamlana sargassums sp. nov., and Tamlana laminarinivorans sp. nov., two new bacteria isolated from the brown alga.</title>
        <authorList>
            <person name="Li J."/>
        </authorList>
    </citation>
    <scope>NUCLEOTIDE SEQUENCE</scope>
    <source>
        <strain evidence="6">62-3</strain>
    </source>
</reference>
<proteinExistence type="predicted"/>